<evidence type="ECO:0000313" key="1">
    <source>
        <dbReference type="EMBL" id="MFD2934981.1"/>
    </source>
</evidence>
<dbReference type="Gene3D" id="1.10.287.110">
    <property type="entry name" value="DnaJ domain"/>
    <property type="match status" value="1"/>
</dbReference>
<proteinExistence type="predicted"/>
<keyword evidence="2" id="KW-1185">Reference proteome</keyword>
<reference evidence="2" key="1">
    <citation type="journal article" date="2019" name="Int. J. Syst. Evol. Microbiol.">
        <title>The Global Catalogue of Microorganisms (GCM) 10K type strain sequencing project: providing services to taxonomists for standard genome sequencing and annotation.</title>
        <authorList>
            <consortium name="The Broad Institute Genomics Platform"/>
            <consortium name="The Broad Institute Genome Sequencing Center for Infectious Disease"/>
            <person name="Wu L."/>
            <person name="Ma J."/>
        </authorList>
    </citation>
    <scope>NUCLEOTIDE SEQUENCE [LARGE SCALE GENOMIC DNA]</scope>
    <source>
        <strain evidence="2">KCTC 52490</strain>
    </source>
</reference>
<sequence length="249" mass="29157">MNVQPSQLTIHPAKATLLAHIRVLEPQIAQLEEEKAACQYQIDQYYRLFRLYLGDLLTQTIDLQMQLALNKAQKTGRRSDAEEAQNWRDHFEQTNQAVREAIAHQPTNLGETDEHELRRLYRQAVTVAHPDRHINDPDRTAQATAYMMRLNDAYKCRDLVAIRRLVQELDDGRLFAAQPETIYDLEELRQWHRRLTNRQTGLQTEIDQLKADDAYRLMTANTDLIAHFSTLRDSMLQQIDHLKHHLQSL</sequence>
<accession>A0ABW6AHK1</accession>
<name>A0ABW6AHK1_9BACT</name>
<dbReference type="Proteomes" id="UP001597512">
    <property type="component" value="Unassembled WGS sequence"/>
</dbReference>
<protein>
    <submittedName>
        <fullName evidence="1">J domain-containing protein</fullName>
    </submittedName>
</protein>
<dbReference type="EMBL" id="JBHUOM010000008">
    <property type="protein sequence ID" value="MFD2934981.1"/>
    <property type="molecule type" value="Genomic_DNA"/>
</dbReference>
<organism evidence="1 2">
    <name type="scientific">Spirosoma flavum</name>
    <dbReference type="NCBI Taxonomy" id="2048557"/>
    <lineage>
        <taxon>Bacteria</taxon>
        <taxon>Pseudomonadati</taxon>
        <taxon>Bacteroidota</taxon>
        <taxon>Cytophagia</taxon>
        <taxon>Cytophagales</taxon>
        <taxon>Cytophagaceae</taxon>
        <taxon>Spirosoma</taxon>
    </lineage>
</organism>
<gene>
    <name evidence="1" type="ORF">ACFS25_14390</name>
</gene>
<dbReference type="InterPro" id="IPR036869">
    <property type="entry name" value="J_dom_sf"/>
</dbReference>
<comment type="caution">
    <text evidence="1">The sequence shown here is derived from an EMBL/GenBank/DDBJ whole genome shotgun (WGS) entry which is preliminary data.</text>
</comment>
<evidence type="ECO:0000313" key="2">
    <source>
        <dbReference type="Proteomes" id="UP001597512"/>
    </source>
</evidence>
<dbReference type="SUPFAM" id="SSF46565">
    <property type="entry name" value="Chaperone J-domain"/>
    <property type="match status" value="1"/>
</dbReference>